<accession>A0AAD6V5M5</accession>
<name>A0AAD6V5M5_9AGAR</name>
<sequence length="265" mass="29558">MHCSASDATPVLTCDVVLPHMTERPALGAEQLRVRHLMKNYHYSAGETRCAPVETFTNWKAIYNLSLCMSYVSRSLFDFHLVTSGGVKLPEAHNLHGRNVSMSWDLTTDYLATSTWGHIEYPHLPASQRPGSAHDGRHILAPTVIRHLSQLWFPALLGHSLTLHPPLLAHSDVTKNVCVLAQEVARQVKGIFEVYEETADVFLRQIAARHFGGGVGHEGVAEAVEGATRVSRMTYKLDAVRGLDGSLFYQLDEPCLKWDSQSRKY</sequence>
<dbReference type="Proteomes" id="UP001219525">
    <property type="component" value="Unassembled WGS sequence"/>
</dbReference>
<reference evidence="1" key="1">
    <citation type="submission" date="2023-03" db="EMBL/GenBank/DDBJ databases">
        <title>Massive genome expansion in bonnet fungi (Mycena s.s.) driven by repeated elements and novel gene families across ecological guilds.</title>
        <authorList>
            <consortium name="Lawrence Berkeley National Laboratory"/>
            <person name="Harder C.B."/>
            <person name="Miyauchi S."/>
            <person name="Viragh M."/>
            <person name="Kuo A."/>
            <person name="Thoen E."/>
            <person name="Andreopoulos B."/>
            <person name="Lu D."/>
            <person name="Skrede I."/>
            <person name="Drula E."/>
            <person name="Henrissat B."/>
            <person name="Morin E."/>
            <person name="Kohler A."/>
            <person name="Barry K."/>
            <person name="LaButti K."/>
            <person name="Morin E."/>
            <person name="Salamov A."/>
            <person name="Lipzen A."/>
            <person name="Mereny Z."/>
            <person name="Hegedus B."/>
            <person name="Baldrian P."/>
            <person name="Stursova M."/>
            <person name="Weitz H."/>
            <person name="Taylor A."/>
            <person name="Grigoriev I.V."/>
            <person name="Nagy L.G."/>
            <person name="Martin F."/>
            <person name="Kauserud H."/>
        </authorList>
    </citation>
    <scope>NUCLEOTIDE SEQUENCE</scope>
    <source>
        <strain evidence="1">9144</strain>
    </source>
</reference>
<evidence type="ECO:0000313" key="1">
    <source>
        <dbReference type="EMBL" id="KAJ7203585.1"/>
    </source>
</evidence>
<comment type="caution">
    <text evidence="1">The sequence shown here is derived from an EMBL/GenBank/DDBJ whole genome shotgun (WGS) entry which is preliminary data.</text>
</comment>
<evidence type="ECO:0000313" key="2">
    <source>
        <dbReference type="Proteomes" id="UP001219525"/>
    </source>
</evidence>
<organism evidence="1 2">
    <name type="scientific">Mycena pura</name>
    <dbReference type="NCBI Taxonomy" id="153505"/>
    <lineage>
        <taxon>Eukaryota</taxon>
        <taxon>Fungi</taxon>
        <taxon>Dikarya</taxon>
        <taxon>Basidiomycota</taxon>
        <taxon>Agaricomycotina</taxon>
        <taxon>Agaricomycetes</taxon>
        <taxon>Agaricomycetidae</taxon>
        <taxon>Agaricales</taxon>
        <taxon>Marasmiineae</taxon>
        <taxon>Mycenaceae</taxon>
        <taxon>Mycena</taxon>
    </lineage>
</organism>
<gene>
    <name evidence="1" type="ORF">GGX14DRAFT_570040</name>
</gene>
<dbReference type="EMBL" id="JARJCW010000050">
    <property type="protein sequence ID" value="KAJ7203585.1"/>
    <property type="molecule type" value="Genomic_DNA"/>
</dbReference>
<dbReference type="AlphaFoldDB" id="A0AAD6V5M5"/>
<protein>
    <submittedName>
        <fullName evidence="1">Uncharacterized protein</fullName>
    </submittedName>
</protein>
<proteinExistence type="predicted"/>
<keyword evidence="2" id="KW-1185">Reference proteome</keyword>